<name>A0A9Q0EUR6_9TELE</name>
<evidence type="ECO:0000313" key="2">
    <source>
        <dbReference type="Proteomes" id="UP001148018"/>
    </source>
</evidence>
<dbReference type="OrthoDB" id="8955728at2759"/>
<dbReference type="AlphaFoldDB" id="A0A9Q0EUR6"/>
<accession>A0A9Q0EUR6</accession>
<dbReference type="Proteomes" id="UP001148018">
    <property type="component" value="Unassembled WGS sequence"/>
</dbReference>
<comment type="caution">
    <text evidence="1">The sequence shown here is derived from an EMBL/GenBank/DDBJ whole genome shotgun (WGS) entry which is preliminary data.</text>
</comment>
<keyword evidence="2" id="KW-1185">Reference proteome</keyword>
<sequence>MSPADSWVIKVTQEQGRVHAWCGECEVEVRHSIQRISCTVARLLPGCRVHFHQALHHPQVSFKEEVSPTIWTLILGNASVITGTTLQLVEVNQTTLIQRHNKRVAR</sequence>
<reference evidence="1" key="1">
    <citation type="submission" date="2022-07" db="EMBL/GenBank/DDBJ databases">
        <title>Chromosome-level genome of Muraenolepis orangiensis.</title>
        <authorList>
            <person name="Kim J."/>
        </authorList>
    </citation>
    <scope>NUCLEOTIDE SEQUENCE</scope>
    <source>
        <strain evidence="1">KU_S4_2022</strain>
        <tissue evidence="1">Muscle</tissue>
    </source>
</reference>
<evidence type="ECO:0000313" key="1">
    <source>
        <dbReference type="EMBL" id="KAJ3613927.1"/>
    </source>
</evidence>
<protein>
    <submittedName>
        <fullName evidence="1">Uncharacterized protein</fullName>
    </submittedName>
</protein>
<dbReference type="EMBL" id="JANIIK010000034">
    <property type="protein sequence ID" value="KAJ3613927.1"/>
    <property type="molecule type" value="Genomic_DNA"/>
</dbReference>
<proteinExistence type="predicted"/>
<organism evidence="1 2">
    <name type="scientific">Muraenolepis orangiensis</name>
    <name type="common">Patagonian moray cod</name>
    <dbReference type="NCBI Taxonomy" id="630683"/>
    <lineage>
        <taxon>Eukaryota</taxon>
        <taxon>Metazoa</taxon>
        <taxon>Chordata</taxon>
        <taxon>Craniata</taxon>
        <taxon>Vertebrata</taxon>
        <taxon>Euteleostomi</taxon>
        <taxon>Actinopterygii</taxon>
        <taxon>Neopterygii</taxon>
        <taxon>Teleostei</taxon>
        <taxon>Neoteleostei</taxon>
        <taxon>Acanthomorphata</taxon>
        <taxon>Zeiogadaria</taxon>
        <taxon>Gadariae</taxon>
        <taxon>Gadiformes</taxon>
        <taxon>Muraenolepidoidei</taxon>
        <taxon>Muraenolepididae</taxon>
        <taxon>Muraenolepis</taxon>
    </lineage>
</organism>
<gene>
    <name evidence="1" type="ORF">NHX12_017506</name>
</gene>